<accession>A0A8S0WHL5</accession>
<evidence type="ECO:0000259" key="2">
    <source>
        <dbReference type="Pfam" id="PF24883"/>
    </source>
</evidence>
<dbReference type="InterPro" id="IPR056884">
    <property type="entry name" value="NPHP3-like_N"/>
</dbReference>
<protein>
    <recommendedName>
        <fullName evidence="2">Nephrocystin 3-like N-terminal domain-containing protein</fullName>
    </recommendedName>
</protein>
<dbReference type="EMBL" id="CACVBS010000036">
    <property type="protein sequence ID" value="CAA7262433.1"/>
    <property type="molecule type" value="Genomic_DNA"/>
</dbReference>
<dbReference type="SUPFAM" id="SSF52540">
    <property type="entry name" value="P-loop containing nucleoside triphosphate hydrolases"/>
    <property type="match status" value="1"/>
</dbReference>
<gene>
    <name evidence="3" type="ORF">AAE3_LOCUS4728</name>
</gene>
<organism evidence="3 4">
    <name type="scientific">Cyclocybe aegerita</name>
    <name type="common">Black poplar mushroom</name>
    <name type="synonym">Agrocybe aegerita</name>
    <dbReference type="NCBI Taxonomy" id="1973307"/>
    <lineage>
        <taxon>Eukaryota</taxon>
        <taxon>Fungi</taxon>
        <taxon>Dikarya</taxon>
        <taxon>Basidiomycota</taxon>
        <taxon>Agaricomycotina</taxon>
        <taxon>Agaricomycetes</taxon>
        <taxon>Agaricomycetidae</taxon>
        <taxon>Agaricales</taxon>
        <taxon>Agaricineae</taxon>
        <taxon>Bolbitiaceae</taxon>
        <taxon>Cyclocybe</taxon>
    </lineage>
</organism>
<reference evidence="3 4" key="1">
    <citation type="submission" date="2020-01" db="EMBL/GenBank/DDBJ databases">
        <authorList>
            <person name="Gupta K D."/>
        </authorList>
    </citation>
    <scope>NUCLEOTIDE SEQUENCE [LARGE SCALE GENOMIC DNA]</scope>
</reference>
<comment type="caution">
    <text evidence="3">The sequence shown here is derived from an EMBL/GenBank/DDBJ whole genome shotgun (WGS) entry which is preliminary data.</text>
</comment>
<dbReference type="AlphaFoldDB" id="A0A8S0WHL5"/>
<evidence type="ECO:0000313" key="3">
    <source>
        <dbReference type="EMBL" id="CAA7262433.1"/>
    </source>
</evidence>
<dbReference type="InterPro" id="IPR027417">
    <property type="entry name" value="P-loop_NTPase"/>
</dbReference>
<dbReference type="Pfam" id="PF24883">
    <property type="entry name" value="NPHP3_N"/>
    <property type="match status" value="1"/>
</dbReference>
<proteinExistence type="predicted"/>
<dbReference type="PANTHER" id="PTHR10039">
    <property type="entry name" value="AMELOGENIN"/>
    <property type="match status" value="1"/>
</dbReference>
<evidence type="ECO:0000256" key="1">
    <source>
        <dbReference type="ARBA" id="ARBA00022737"/>
    </source>
</evidence>
<keyword evidence="4" id="KW-1185">Reference proteome</keyword>
<dbReference type="OrthoDB" id="5967843at2759"/>
<evidence type="ECO:0000313" key="4">
    <source>
        <dbReference type="Proteomes" id="UP000467700"/>
    </source>
</evidence>
<dbReference type="PANTHER" id="PTHR10039:SF14">
    <property type="entry name" value="NACHT DOMAIN-CONTAINING PROTEIN"/>
    <property type="match status" value="1"/>
</dbReference>
<name>A0A8S0WHL5_CYCAE</name>
<keyword evidence="1" id="KW-0677">Repeat</keyword>
<dbReference type="Gene3D" id="3.40.50.300">
    <property type="entry name" value="P-loop containing nucleotide triphosphate hydrolases"/>
    <property type="match status" value="1"/>
</dbReference>
<feature type="domain" description="Nephrocystin 3-like N-terminal" evidence="2">
    <location>
        <begin position="71"/>
        <end position="236"/>
    </location>
</feature>
<dbReference type="Proteomes" id="UP000467700">
    <property type="component" value="Unassembled WGS sequence"/>
</dbReference>
<sequence length="412" mass="47482">MPDQAIAMFEHANGNMVQGNVFNIQQRKSSETDRHSMNLLEERCCIGAQVDSNERFDPPRCDLDTRVKITQDIMDWIKGDDEEASIMVLHGSAGAGKSALEQTIAQLCQQEGRLASSFFLSRTAANPQRSNGDVVIPTLVYQHLQVFPWIKNPVLDEIEAYPKIFDLSREVQFDRLFVKHFQGPRQQLSGYTQPRLIAIDGLDECNDRNVQLDLLRIIAAAVPHLQHPFRFFIACRPETHIMQVIHRDPLFQNAFIHRIDLNEDTQVDNDIRHFLTKKFRKIRESHPIGGFLSSSWPSADVIDTLVANSSGQFVYVDTVIRFIAWNNARPDDQLNIILSLTLPRQNEKPFYTLDSLYSHIFSCVQDRDTVQRILGIIWLASRHEVYGYERWSDEYHLSDPTNLERILNRRPG</sequence>